<organism evidence="3 4">
    <name type="scientific">Streptomyces katrae</name>
    <dbReference type="NCBI Taxonomy" id="68223"/>
    <lineage>
        <taxon>Bacteria</taxon>
        <taxon>Bacillati</taxon>
        <taxon>Actinomycetota</taxon>
        <taxon>Actinomycetes</taxon>
        <taxon>Kitasatosporales</taxon>
        <taxon>Streptomycetaceae</taxon>
        <taxon>Streptomyces</taxon>
    </lineage>
</organism>
<accession>A0ABT7GVU1</accession>
<keyword evidence="2" id="KW-0472">Membrane</keyword>
<feature type="transmembrane region" description="Helical" evidence="2">
    <location>
        <begin position="63"/>
        <end position="83"/>
    </location>
</feature>
<feature type="transmembrane region" description="Helical" evidence="2">
    <location>
        <begin position="35"/>
        <end position="57"/>
    </location>
</feature>
<proteinExistence type="predicted"/>
<keyword evidence="4" id="KW-1185">Reference proteome</keyword>
<dbReference type="RefSeq" id="WP_285343443.1">
    <property type="nucleotide sequence ID" value="NZ_JASITI010000022.1"/>
</dbReference>
<dbReference type="Proteomes" id="UP001223390">
    <property type="component" value="Unassembled WGS sequence"/>
</dbReference>
<evidence type="ECO:0000313" key="4">
    <source>
        <dbReference type="Proteomes" id="UP001223390"/>
    </source>
</evidence>
<evidence type="ECO:0000256" key="1">
    <source>
        <dbReference type="SAM" id="MobiDB-lite"/>
    </source>
</evidence>
<gene>
    <name evidence="3" type="ORF">QEZ40_002665</name>
</gene>
<evidence type="ECO:0000256" key="2">
    <source>
        <dbReference type="SAM" id="Phobius"/>
    </source>
</evidence>
<keyword evidence="2" id="KW-0812">Transmembrane</keyword>
<feature type="region of interest" description="Disordered" evidence="1">
    <location>
        <begin position="1"/>
        <end position="30"/>
    </location>
</feature>
<name>A0ABT7GVU1_9ACTN</name>
<keyword evidence="2" id="KW-1133">Transmembrane helix</keyword>
<dbReference type="EMBL" id="JASITI010000022">
    <property type="protein sequence ID" value="MDK9497722.1"/>
    <property type="molecule type" value="Genomic_DNA"/>
</dbReference>
<protein>
    <submittedName>
        <fullName evidence="3">DUF4190 domain-containing protein</fullName>
    </submittedName>
</protein>
<feature type="transmembrane region" description="Helical" evidence="2">
    <location>
        <begin position="95"/>
        <end position="128"/>
    </location>
</feature>
<reference evidence="3 4" key="1">
    <citation type="submission" date="2023-05" db="EMBL/GenBank/DDBJ databases">
        <title>Sequencing and Assembly of Streptomyces sp. NP73.</title>
        <authorList>
            <person name="Konwar A.N."/>
            <person name="Saikia K."/>
            <person name="Thakur D."/>
        </authorList>
    </citation>
    <scope>NUCLEOTIDE SEQUENCE [LARGE SCALE GENOMIC DNA]</scope>
    <source>
        <strain evidence="3 4">NP73</strain>
    </source>
</reference>
<evidence type="ECO:0000313" key="3">
    <source>
        <dbReference type="EMBL" id="MDK9497722.1"/>
    </source>
</evidence>
<comment type="caution">
    <text evidence="3">The sequence shown here is derived from an EMBL/GenBank/DDBJ whole genome shotgun (WGS) entry which is preliminary data.</text>
</comment>
<feature type="compositionally biased region" description="Low complexity" evidence="1">
    <location>
        <begin position="1"/>
        <end position="13"/>
    </location>
</feature>
<sequence>MTRSTGNTSSTDSTTRHRPEPTPTPTAGRNTPARISFWAAACGLGLIAAIFLTPLFWIGFGGYYTFAMAAFGVVAVPAGHLGRRRAKRLGGRDRGAALFGILTGWLLILTALLIVVAYAGLIAGVAVLVDSAA</sequence>